<evidence type="ECO:0000259" key="2">
    <source>
        <dbReference type="Pfam" id="PF07245"/>
    </source>
</evidence>
<dbReference type="InterPro" id="IPR009878">
    <property type="entry name" value="Phlebovirus_G2_fusion"/>
</dbReference>
<evidence type="ECO:0000313" key="5">
    <source>
        <dbReference type="Proteomes" id="UP001176961"/>
    </source>
</evidence>
<dbReference type="Pfam" id="PF18701">
    <property type="entry name" value="DUF5641"/>
    <property type="match status" value="1"/>
</dbReference>
<keyword evidence="1" id="KW-0472">Membrane</keyword>
<evidence type="ECO:0000259" key="3">
    <source>
        <dbReference type="Pfam" id="PF18701"/>
    </source>
</evidence>
<organism evidence="4 5">
    <name type="scientific">Cylicocyclus nassatus</name>
    <name type="common">Nematode worm</name>
    <dbReference type="NCBI Taxonomy" id="53992"/>
    <lineage>
        <taxon>Eukaryota</taxon>
        <taxon>Metazoa</taxon>
        <taxon>Ecdysozoa</taxon>
        <taxon>Nematoda</taxon>
        <taxon>Chromadorea</taxon>
        <taxon>Rhabditida</taxon>
        <taxon>Rhabditina</taxon>
        <taxon>Rhabditomorpha</taxon>
        <taxon>Strongyloidea</taxon>
        <taxon>Strongylidae</taxon>
        <taxon>Cylicocyclus</taxon>
    </lineage>
</organism>
<evidence type="ECO:0000313" key="4">
    <source>
        <dbReference type="EMBL" id="CAJ0595615.1"/>
    </source>
</evidence>
<dbReference type="EMBL" id="CATQJL010000112">
    <property type="protein sequence ID" value="CAJ0595615.1"/>
    <property type="molecule type" value="Genomic_DNA"/>
</dbReference>
<evidence type="ECO:0000256" key="1">
    <source>
        <dbReference type="SAM" id="Phobius"/>
    </source>
</evidence>
<dbReference type="Gene3D" id="2.60.40.3770">
    <property type="match status" value="1"/>
</dbReference>
<dbReference type="Proteomes" id="UP001176961">
    <property type="component" value="Unassembled WGS sequence"/>
</dbReference>
<keyword evidence="1" id="KW-0812">Transmembrane</keyword>
<proteinExistence type="predicted"/>
<comment type="caution">
    <text evidence="4">The sequence shown here is derived from an EMBL/GenBank/DDBJ whole genome shotgun (WGS) entry which is preliminary data.</text>
</comment>
<keyword evidence="5" id="KW-1185">Reference proteome</keyword>
<feature type="domain" description="DUF5641" evidence="3">
    <location>
        <begin position="2"/>
        <end position="81"/>
    </location>
</feature>
<accession>A0AA36GNV8</accession>
<sequence length="595" mass="67129">MQYLTSLREKHKLQVGHSKSTSLPQEGDCVLITDPMQPRHCWRMGRITELVAGADGEIREAVVILPSRRQIRRPVNLLVPLELEDRTEKTKDLLQETQEEEPQKAQEEPARTRYDLRPRKRIGYNKERRAPFLLRISISYRISPPLTLFASILFLCLPSLAHPTNWVVTNSLRNIQCFAGGVEIRSEDHTPYEICADNFCQYFELPQALETVHFPPQVLVHEQNVHWKMKRNNSIQIVELTCPPASFFLRNSGAFTGLLHMQPNVPIMWKFFTFTLSSITLPPIPLLNRPFISDGNTTALWDYRFRLPLRCANRTAAKKLQCQFEENCTCFPAESQANCKCSNVSLSSWFNNINHVLPAVFSSVSFKLGQEGEVQASIANMVTAEIIMTVQGNFTTDVIVEDAVCKIENADLQGCYKCAKGAMAEVTCTSTRDVQAEVICDGATFTVGCSKDGTKSVLRFSFNSARIYMKCSVSCGSIPTEFQLGGILKFTQTGQSILTQWVEGGTSSISETEWPDFSHIIDVVAQWYKTALLVTAILLILLALTYVIFSACGIRCFLWIFKQLLRLLRTVLLAPFRCISALCVHVAKESHNKTH</sequence>
<protein>
    <recommendedName>
        <fullName evidence="6">Phlebovirus glycoprotein G2 fusion domain-containing protein</fullName>
    </recommendedName>
</protein>
<gene>
    <name evidence="4" type="ORF">CYNAS_LOCUS7598</name>
</gene>
<name>A0AA36GNV8_CYLNA</name>
<dbReference type="Pfam" id="PF07245">
    <property type="entry name" value="Phlebovirus_G2"/>
    <property type="match status" value="1"/>
</dbReference>
<evidence type="ECO:0008006" key="6">
    <source>
        <dbReference type="Google" id="ProtNLM"/>
    </source>
</evidence>
<feature type="transmembrane region" description="Helical" evidence="1">
    <location>
        <begin position="531"/>
        <end position="560"/>
    </location>
</feature>
<reference evidence="4" key="1">
    <citation type="submission" date="2023-07" db="EMBL/GenBank/DDBJ databases">
        <authorList>
            <consortium name="CYATHOMIX"/>
        </authorList>
    </citation>
    <scope>NUCLEOTIDE SEQUENCE</scope>
    <source>
        <strain evidence="4">N/A</strain>
    </source>
</reference>
<dbReference type="InterPro" id="IPR040676">
    <property type="entry name" value="DUF5641"/>
</dbReference>
<dbReference type="AlphaFoldDB" id="A0AA36GNV8"/>
<keyword evidence="1" id="KW-1133">Transmembrane helix</keyword>
<feature type="domain" description="Phlebovirus glycoprotein G2 fusion" evidence="2">
    <location>
        <begin position="258"/>
        <end position="386"/>
    </location>
</feature>